<dbReference type="GO" id="GO:0009007">
    <property type="term" value="F:site-specific DNA-methyltransferase (adenine-specific) activity"/>
    <property type="evidence" value="ECO:0007669"/>
    <property type="project" value="UniProtKB-EC"/>
</dbReference>
<evidence type="ECO:0000259" key="7">
    <source>
        <dbReference type="Pfam" id="PF02384"/>
    </source>
</evidence>
<dbReference type="PANTHER" id="PTHR33841">
    <property type="entry name" value="DNA METHYLTRANSFERASE YEEA-RELATED"/>
    <property type="match status" value="1"/>
</dbReference>
<dbReference type="PRINTS" id="PR00507">
    <property type="entry name" value="N12N6MTFRASE"/>
</dbReference>
<feature type="domain" description="DNA methylase adenine-specific" evidence="7">
    <location>
        <begin position="337"/>
        <end position="547"/>
    </location>
</feature>
<dbReference type="Pfam" id="PF02384">
    <property type="entry name" value="N6_Mtase"/>
    <property type="match status" value="1"/>
</dbReference>
<dbReference type="GO" id="GO:0032259">
    <property type="term" value="P:methylation"/>
    <property type="evidence" value="ECO:0007669"/>
    <property type="project" value="UniProtKB-KW"/>
</dbReference>
<evidence type="ECO:0000313" key="9">
    <source>
        <dbReference type="EMBL" id="ETD24992.1"/>
    </source>
</evidence>
<feature type="compositionally biased region" description="Polar residues" evidence="6">
    <location>
        <begin position="712"/>
        <end position="721"/>
    </location>
</feature>
<dbReference type="HOGENOM" id="CLU_009503_0_0_7"/>
<evidence type="ECO:0000256" key="4">
    <source>
        <dbReference type="ARBA" id="ARBA00022679"/>
    </source>
</evidence>
<dbReference type="SUPFAM" id="SSF53335">
    <property type="entry name" value="S-adenosyl-L-methionine-dependent methyltransferases"/>
    <property type="match status" value="1"/>
</dbReference>
<keyword evidence="3" id="KW-0489">Methyltransferase</keyword>
<dbReference type="PATRIC" id="fig|1357400.3.peg.446"/>
<dbReference type="GO" id="GO:0008170">
    <property type="term" value="F:N-methyltransferase activity"/>
    <property type="evidence" value="ECO:0007669"/>
    <property type="project" value="InterPro"/>
</dbReference>
<accession>V8CD32</accession>
<dbReference type="PANTHER" id="PTHR33841:SF1">
    <property type="entry name" value="DNA METHYLTRANSFERASE A"/>
    <property type="match status" value="1"/>
</dbReference>
<protein>
    <recommendedName>
        <fullName evidence="2">site-specific DNA-methyltransferase (adenine-specific)</fullName>
        <ecNumber evidence="2">2.1.1.72</ecNumber>
    </recommendedName>
</protein>
<feature type="region of interest" description="Disordered" evidence="6">
    <location>
        <begin position="897"/>
        <end position="917"/>
    </location>
</feature>
<dbReference type="GO" id="GO:0003677">
    <property type="term" value="F:DNA binding"/>
    <property type="evidence" value="ECO:0007669"/>
    <property type="project" value="InterPro"/>
</dbReference>
<feature type="region of interest" description="Disordered" evidence="6">
    <location>
        <begin position="689"/>
        <end position="721"/>
    </location>
</feature>
<sequence>MNILSEYLSAISGIKQSDKEHTHRSALQRLLESIKNELATTHKDFANLSIIHEPNNDKSENKAGAPDFQVNCGFSPAGGGGNLTLGYIENKRVNADLAELINKSNTNPREQIAKYLTLSDNLILTDYLRFLRLSKAPNGKIQITQEITLCALDQIHSTLKSKSTLQSKQSELLEFFTLFFSSAPKSINSAQDFALCLAQRTKLVKDTLIDNPQNPQITTLYQSFKDILYKDLDFEAFCDSFAQTLTYALFLARLNDERGEIIDLYNVKKFIPKSFPLIRAMSGFLDNLDELDSLKWLIKEILSIINHISPAEITKELNKIAQKDLLGNYLHKDPYLHFYETFLSQYDPKLRESRGVYYTPFPIVKFIIDSIDLVLKDDFKQTKGLGSALDNDNITLLDFATGTGTFLLEAFRKALDSTPSNSLHYKPKNLLSKFSGFEFLIAPYTIAHLKISQSFKEEFNAPLDDNEKLNILLTNTIYTKSAKDEQNQKSSLFAGMYELAQEFLQSQKLKNEQILIITGNPPYSGASANKGLFEDEVKIAYGLEPSKQNLSTQAQRIIKAYFANPDEKSKQREFKNLFESRRLQNEKNPKWLLDDYVKFIRFAESKVESQDSGIIAIISNHGFIDNPTFRGMRYHLLNTFDKIYILDLHGNVKKKEKSPDGSKDDNVFDIQQGVCISVFVKSCAKSTHPLAPSAREGEQKSSPHTNEKETKSPSPCVSNSNKSPLPCRDEFQISPLPCGGGLGVGNANLAQVYHYDLYGKRKDKYDFLQSNGLDSIAWSAIAPKAPFYLFIPQNESLRAEYDKGISIKDIFTLSSVGIVTGKDSILIASNEQILESRIKEHYGEFDKRFVRDIAYRPFDIQKVYYDLTKIGRARYEVMQHFLDDKISPLPCGGGLGVGKSTHKSKNPPPLSPSAREGEIKISPRVRNMESLDSYNVGLVCDRGCKLQAIDNIFVANNIIDLHLVGSGSYIFPLYLIESDSLVENLTPQFRAFIDAKYSERFAPKVILGYIYAVLFHKDYREKFLDFLKIDFPRIPFVESKEQFLALSALGEQIIDLHLMRGTLESITEPLFSNPQNRNEKIEKIAYNAEQKRLYINESLYFSDVSEEVWGYKIGGYAVCEKYLKSHKGEVLEHAHFERIITTLHESLRVEAQIAKIALE</sequence>
<dbReference type="InterPro" id="IPR050953">
    <property type="entry name" value="N4_N6_ade-DNA_methylase"/>
</dbReference>
<dbReference type="eggNOG" id="COG0286">
    <property type="taxonomic scope" value="Bacteria"/>
</dbReference>
<keyword evidence="4" id="KW-0808">Transferase</keyword>
<dbReference type="InterPro" id="IPR041635">
    <property type="entry name" value="Type_ISP_LLaBIII_C"/>
</dbReference>
<evidence type="ECO:0000256" key="1">
    <source>
        <dbReference type="ARBA" id="ARBA00006594"/>
    </source>
</evidence>
<dbReference type="Pfam" id="PF18135">
    <property type="entry name" value="Type_ISP_C"/>
    <property type="match status" value="1"/>
</dbReference>
<comment type="caution">
    <text evidence="9">The sequence shown here is derived from an EMBL/GenBank/DDBJ whole genome shotgun (WGS) entry which is preliminary data.</text>
</comment>
<feature type="domain" description="Type ISP restriction-modification enzyme LLaBIII C-terminal specificity" evidence="8">
    <location>
        <begin position="925"/>
        <end position="1132"/>
    </location>
</feature>
<evidence type="ECO:0000256" key="3">
    <source>
        <dbReference type="ARBA" id="ARBA00022603"/>
    </source>
</evidence>
<dbReference type="InterPro" id="IPR003356">
    <property type="entry name" value="DNA_methylase_A-5"/>
</dbReference>
<name>V8CD32_9HELI</name>
<dbReference type="REBASE" id="94853">
    <property type="entry name" value="Hma5501ORF327P"/>
</dbReference>
<feature type="compositionally biased region" description="Basic and acidic residues" evidence="6">
    <location>
        <begin position="695"/>
        <end position="711"/>
    </location>
</feature>
<dbReference type="AlphaFoldDB" id="V8CD32"/>
<dbReference type="EC" id="2.1.1.72" evidence="2"/>
<keyword evidence="10" id="KW-1185">Reference proteome</keyword>
<dbReference type="Gene3D" id="3.40.50.150">
    <property type="entry name" value="Vaccinia Virus protein VP39"/>
    <property type="match status" value="1"/>
</dbReference>
<dbReference type="InterPro" id="IPR029063">
    <property type="entry name" value="SAM-dependent_MTases_sf"/>
</dbReference>
<evidence type="ECO:0000313" key="10">
    <source>
        <dbReference type="Proteomes" id="UP000018731"/>
    </source>
</evidence>
<evidence type="ECO:0000259" key="8">
    <source>
        <dbReference type="Pfam" id="PF18135"/>
    </source>
</evidence>
<comment type="catalytic activity">
    <reaction evidence="5">
        <text>a 2'-deoxyadenosine in DNA + S-adenosyl-L-methionine = an N(6)-methyl-2'-deoxyadenosine in DNA + S-adenosyl-L-homocysteine + H(+)</text>
        <dbReference type="Rhea" id="RHEA:15197"/>
        <dbReference type="Rhea" id="RHEA-COMP:12418"/>
        <dbReference type="Rhea" id="RHEA-COMP:12419"/>
        <dbReference type="ChEBI" id="CHEBI:15378"/>
        <dbReference type="ChEBI" id="CHEBI:57856"/>
        <dbReference type="ChEBI" id="CHEBI:59789"/>
        <dbReference type="ChEBI" id="CHEBI:90615"/>
        <dbReference type="ChEBI" id="CHEBI:90616"/>
        <dbReference type="EC" id="2.1.1.72"/>
    </reaction>
</comment>
<proteinExistence type="inferred from homology"/>
<comment type="similarity">
    <text evidence="1">Belongs to the N(4)/N(6)-methyltransferase family.</text>
</comment>
<reference evidence="9 10" key="1">
    <citation type="journal article" date="2014" name="Genome Announc.">
        <title>Draft genome sequences of six enterohepatic helicobacter species isolated from humans and one from rhesus macaques.</title>
        <authorList>
            <person name="Shen Z."/>
            <person name="Sheh A."/>
            <person name="Young S.K."/>
            <person name="Abouelliel A."/>
            <person name="Ward D.V."/>
            <person name="Earl A.M."/>
            <person name="Fox J.G."/>
        </authorList>
    </citation>
    <scope>NUCLEOTIDE SEQUENCE [LARGE SCALE GENOMIC DNA]</scope>
    <source>
        <strain evidence="9 10">MIT 99-5501</strain>
    </source>
</reference>
<evidence type="ECO:0000256" key="5">
    <source>
        <dbReference type="ARBA" id="ARBA00047942"/>
    </source>
</evidence>
<evidence type="ECO:0000256" key="6">
    <source>
        <dbReference type="SAM" id="MobiDB-lite"/>
    </source>
</evidence>
<evidence type="ECO:0000256" key="2">
    <source>
        <dbReference type="ARBA" id="ARBA00011900"/>
    </source>
</evidence>
<dbReference type="STRING" id="1357400.HMPREF2086_00327"/>
<gene>
    <name evidence="9" type="ORF">HMPREF2086_00327</name>
</gene>
<organism evidence="9 10">
    <name type="scientific">Helicobacter macacae MIT 99-5501</name>
    <dbReference type="NCBI Taxonomy" id="1357400"/>
    <lineage>
        <taxon>Bacteria</taxon>
        <taxon>Pseudomonadati</taxon>
        <taxon>Campylobacterota</taxon>
        <taxon>Epsilonproteobacteria</taxon>
        <taxon>Campylobacterales</taxon>
        <taxon>Helicobacteraceae</taxon>
        <taxon>Helicobacter</taxon>
    </lineage>
</organism>
<dbReference type="Proteomes" id="UP000018731">
    <property type="component" value="Unassembled WGS sequence"/>
</dbReference>
<dbReference type="EMBL" id="AZJI01000001">
    <property type="protein sequence ID" value="ETD24992.1"/>
    <property type="molecule type" value="Genomic_DNA"/>
</dbReference>